<name>A0A1A9UGU0_GLOAU</name>
<keyword evidence="3" id="KW-1185">Reference proteome</keyword>
<protein>
    <submittedName>
        <fullName evidence="2">Uncharacterized protein</fullName>
    </submittedName>
</protein>
<proteinExistence type="predicted"/>
<dbReference type="Proteomes" id="UP000078200">
    <property type="component" value="Unassembled WGS sequence"/>
</dbReference>
<dbReference type="EnsemblMetazoa" id="GAUT004410-RA">
    <property type="protein sequence ID" value="GAUT004410-PA"/>
    <property type="gene ID" value="GAUT004410"/>
</dbReference>
<keyword evidence="1" id="KW-1133">Transmembrane helix</keyword>
<feature type="transmembrane region" description="Helical" evidence="1">
    <location>
        <begin position="25"/>
        <end position="45"/>
    </location>
</feature>
<dbReference type="AlphaFoldDB" id="A0A1A9UGU0"/>
<sequence>MTPSLVHIGLVSLSFATNDFKFSKIILLCYGNAIAYALFSSLSWFMQEIQFIILSDDCLVVDARRGNAKCLCPHFVDSRKTCTKQLRCNYKTAAMPPQTPSDGNRICRRTFRNVKY</sequence>
<evidence type="ECO:0000313" key="3">
    <source>
        <dbReference type="Proteomes" id="UP000078200"/>
    </source>
</evidence>
<keyword evidence="1" id="KW-0812">Transmembrane</keyword>
<reference evidence="2" key="1">
    <citation type="submission" date="2020-05" db="UniProtKB">
        <authorList>
            <consortium name="EnsemblMetazoa"/>
        </authorList>
    </citation>
    <scope>IDENTIFICATION</scope>
    <source>
        <strain evidence="2">TTRI</strain>
    </source>
</reference>
<evidence type="ECO:0000256" key="1">
    <source>
        <dbReference type="SAM" id="Phobius"/>
    </source>
</evidence>
<dbReference type="VEuPathDB" id="VectorBase:GAUT004410"/>
<organism evidence="2 3">
    <name type="scientific">Glossina austeni</name>
    <name type="common">Savannah tsetse fly</name>
    <dbReference type="NCBI Taxonomy" id="7395"/>
    <lineage>
        <taxon>Eukaryota</taxon>
        <taxon>Metazoa</taxon>
        <taxon>Ecdysozoa</taxon>
        <taxon>Arthropoda</taxon>
        <taxon>Hexapoda</taxon>
        <taxon>Insecta</taxon>
        <taxon>Pterygota</taxon>
        <taxon>Neoptera</taxon>
        <taxon>Endopterygota</taxon>
        <taxon>Diptera</taxon>
        <taxon>Brachycera</taxon>
        <taxon>Muscomorpha</taxon>
        <taxon>Hippoboscoidea</taxon>
        <taxon>Glossinidae</taxon>
        <taxon>Glossina</taxon>
    </lineage>
</organism>
<accession>A0A1A9UGU0</accession>
<keyword evidence="1" id="KW-0472">Membrane</keyword>
<evidence type="ECO:0000313" key="2">
    <source>
        <dbReference type="EnsemblMetazoa" id="GAUT004410-PA"/>
    </source>
</evidence>